<evidence type="ECO:0000256" key="1">
    <source>
        <dbReference type="ARBA" id="ARBA00009375"/>
    </source>
</evidence>
<dbReference type="Gene3D" id="3.30.70.660">
    <property type="entry name" value="Pseudouridine synthase I, catalytic domain, C-terminal subdomain"/>
    <property type="match status" value="1"/>
</dbReference>
<keyword evidence="2 4" id="KW-0819">tRNA processing</keyword>
<dbReference type="InterPro" id="IPR020095">
    <property type="entry name" value="PsdUridine_synth_TruA_C"/>
</dbReference>
<evidence type="ECO:0000313" key="9">
    <source>
        <dbReference type="EMBL" id="BFG71712.1"/>
    </source>
</evidence>
<dbReference type="CDD" id="cd02570">
    <property type="entry name" value="PseudoU_synth_EcTruA"/>
    <property type="match status" value="1"/>
</dbReference>
<dbReference type="Gene3D" id="3.30.70.580">
    <property type="entry name" value="Pseudouridine synthase I, catalytic domain, N-terminal subdomain"/>
    <property type="match status" value="1"/>
</dbReference>
<dbReference type="AlphaFoldDB" id="A0AAT9GM82"/>
<sequence>MRYFLELSYDGTRYSGFQVQDGQETIQSQVTKALETLFRQSFSLTGSSRTDAGVHALQNFFHFDSSLEFTSKHRYNLNAILPSDIAISAIYRVADDAHCRFDAIQRSYKYLIYRQKNPFMVNRGWLFPYPVNKTLLDRMALVLMEYSDFTSFSKRNSQVKTYICSIRSSYWEEGVDGALTYRIISNRFLRGMIRGIVGTMMRIARMEVSVQEGEQLFRSIIESKDCTHADFTTPAKGLYLESVAYPEGMLLQIIE</sequence>
<comment type="similarity">
    <text evidence="1 4 7">Belongs to the tRNA pseudouridine synthase TruA family.</text>
</comment>
<dbReference type="InterPro" id="IPR020094">
    <property type="entry name" value="TruA/RsuA/RluB/E/F_N"/>
</dbReference>
<dbReference type="GO" id="GO:0031119">
    <property type="term" value="P:tRNA pseudouridine synthesis"/>
    <property type="evidence" value="ECO:0007669"/>
    <property type="project" value="UniProtKB-UniRule"/>
</dbReference>
<evidence type="ECO:0000259" key="8">
    <source>
        <dbReference type="Pfam" id="PF01416"/>
    </source>
</evidence>
<dbReference type="EC" id="5.4.99.12" evidence="4"/>
<comment type="catalytic activity">
    <reaction evidence="4 7">
        <text>uridine(38/39/40) in tRNA = pseudouridine(38/39/40) in tRNA</text>
        <dbReference type="Rhea" id="RHEA:22376"/>
        <dbReference type="Rhea" id="RHEA-COMP:10085"/>
        <dbReference type="Rhea" id="RHEA-COMP:10087"/>
        <dbReference type="ChEBI" id="CHEBI:65314"/>
        <dbReference type="ChEBI" id="CHEBI:65315"/>
        <dbReference type="EC" id="5.4.99.12"/>
    </reaction>
</comment>
<dbReference type="PANTHER" id="PTHR11142:SF0">
    <property type="entry name" value="TRNA PSEUDOURIDINE SYNTHASE-LIKE 1"/>
    <property type="match status" value="1"/>
</dbReference>
<dbReference type="EMBL" id="AP029612">
    <property type="protein sequence ID" value="BFG71712.1"/>
    <property type="molecule type" value="Genomic_DNA"/>
</dbReference>
<dbReference type="FunFam" id="3.30.70.580:FF:000001">
    <property type="entry name" value="tRNA pseudouridine synthase A"/>
    <property type="match status" value="1"/>
</dbReference>
<feature type="binding site" evidence="4 6">
    <location>
        <position position="108"/>
    </location>
    <ligand>
        <name>substrate</name>
    </ligand>
</feature>
<dbReference type="InterPro" id="IPR020097">
    <property type="entry name" value="PsdUridine_synth_TruA_a/b_dom"/>
</dbReference>
<dbReference type="RefSeq" id="WP_353549335.1">
    <property type="nucleotide sequence ID" value="NZ_AP029612.1"/>
</dbReference>
<dbReference type="SUPFAM" id="SSF55120">
    <property type="entry name" value="Pseudouridine synthase"/>
    <property type="match status" value="1"/>
</dbReference>
<feature type="domain" description="Pseudouridine synthase I TruA alpha/beta" evidence="8">
    <location>
        <begin position="8"/>
        <end position="102"/>
    </location>
</feature>
<protein>
    <recommendedName>
        <fullName evidence="4">tRNA pseudouridine synthase A</fullName>
        <ecNumber evidence="4">5.4.99.12</ecNumber>
    </recommendedName>
    <alternativeName>
        <fullName evidence="4">tRNA pseudouridine(38-40) synthase</fullName>
    </alternativeName>
    <alternativeName>
        <fullName evidence="4">tRNA pseudouridylate synthase I</fullName>
    </alternativeName>
    <alternativeName>
        <fullName evidence="4">tRNA-uridine isomerase I</fullName>
    </alternativeName>
</protein>
<evidence type="ECO:0000256" key="2">
    <source>
        <dbReference type="ARBA" id="ARBA00022694"/>
    </source>
</evidence>
<evidence type="ECO:0000256" key="5">
    <source>
        <dbReference type="PIRSR" id="PIRSR001430-1"/>
    </source>
</evidence>
<comment type="caution">
    <text evidence="4">Lacks conserved residue(s) required for the propagation of feature annotation.</text>
</comment>
<feature type="domain" description="Pseudouridine synthase I TruA alpha/beta" evidence="8">
    <location>
        <begin position="148"/>
        <end position="246"/>
    </location>
</feature>
<accession>A0AAT9GM82</accession>
<dbReference type="Pfam" id="PF01416">
    <property type="entry name" value="PseudoU_synth_1"/>
    <property type="match status" value="2"/>
</dbReference>
<evidence type="ECO:0000256" key="6">
    <source>
        <dbReference type="PIRSR" id="PIRSR001430-2"/>
    </source>
</evidence>
<comment type="subunit">
    <text evidence="4">Homodimer.</text>
</comment>
<proteinExistence type="inferred from homology"/>
<dbReference type="GO" id="GO:0003723">
    <property type="term" value="F:RNA binding"/>
    <property type="evidence" value="ECO:0007669"/>
    <property type="project" value="InterPro"/>
</dbReference>
<evidence type="ECO:0000256" key="4">
    <source>
        <dbReference type="HAMAP-Rule" id="MF_00171"/>
    </source>
</evidence>
<dbReference type="HAMAP" id="MF_00171">
    <property type="entry name" value="TruA"/>
    <property type="match status" value="1"/>
</dbReference>
<keyword evidence="3 4" id="KW-0413">Isomerase</keyword>
<dbReference type="NCBIfam" id="TIGR00071">
    <property type="entry name" value="hisT_truA"/>
    <property type="match status" value="1"/>
</dbReference>
<dbReference type="PANTHER" id="PTHR11142">
    <property type="entry name" value="PSEUDOURIDYLATE SYNTHASE"/>
    <property type="match status" value="1"/>
</dbReference>
<feature type="active site" description="Nucleophile" evidence="4 5">
    <location>
        <position position="51"/>
    </location>
</feature>
<name>A0AAT9GM82_9BACT</name>
<reference evidence="9" key="1">
    <citation type="submission" date="2024-02" db="EMBL/GenBank/DDBJ databases">
        <title>Sediminibacterium planktonica sp. nov. and Sediminibacterium longus sp. nov., isolated from surface lake and river water.</title>
        <authorList>
            <person name="Watanabe K."/>
            <person name="Takemine S."/>
            <person name="Ishii Y."/>
            <person name="Ogata Y."/>
            <person name="Shindo C."/>
            <person name="Suda W."/>
        </authorList>
    </citation>
    <scope>NUCLEOTIDE SEQUENCE</scope>
    <source>
        <strain evidence="9">KACHI17</strain>
    </source>
</reference>
<dbReference type="GO" id="GO:0160147">
    <property type="term" value="F:tRNA pseudouridine(38-40) synthase activity"/>
    <property type="evidence" value="ECO:0007669"/>
    <property type="project" value="UniProtKB-EC"/>
</dbReference>
<dbReference type="InterPro" id="IPR001406">
    <property type="entry name" value="PsdUridine_synth_TruA"/>
</dbReference>
<dbReference type="InterPro" id="IPR020103">
    <property type="entry name" value="PsdUridine_synth_cat_dom_sf"/>
</dbReference>
<organism evidence="9">
    <name type="scientific">Sediminibacterium sp. KACHI17</name>
    <dbReference type="NCBI Taxonomy" id="1751071"/>
    <lineage>
        <taxon>Bacteria</taxon>
        <taxon>Pseudomonadati</taxon>
        <taxon>Bacteroidota</taxon>
        <taxon>Chitinophagia</taxon>
        <taxon>Chitinophagales</taxon>
        <taxon>Chitinophagaceae</taxon>
        <taxon>Sediminibacterium</taxon>
    </lineage>
</organism>
<comment type="function">
    <text evidence="4">Formation of pseudouridine at positions 38, 39 and 40 in the anticodon stem and loop of transfer RNAs.</text>
</comment>
<evidence type="ECO:0000256" key="3">
    <source>
        <dbReference type="ARBA" id="ARBA00023235"/>
    </source>
</evidence>
<gene>
    <name evidence="4 9" type="primary">truA</name>
    <name evidence="9" type="ORF">KACHI17_25930</name>
</gene>
<dbReference type="PIRSF" id="PIRSF001430">
    <property type="entry name" value="tRNA_psdUrid_synth"/>
    <property type="match status" value="1"/>
</dbReference>
<evidence type="ECO:0000256" key="7">
    <source>
        <dbReference type="RuleBase" id="RU003792"/>
    </source>
</evidence>